<dbReference type="InParanoid" id="Q2HFZ7"/>
<feature type="transmembrane region" description="Helical" evidence="6">
    <location>
        <begin position="31"/>
        <end position="48"/>
    </location>
</feature>
<feature type="region of interest" description="Disordered" evidence="5">
    <location>
        <begin position="181"/>
        <end position="317"/>
    </location>
</feature>
<dbReference type="HOGENOM" id="CLU_055465_0_0_1"/>
<evidence type="ECO:0000256" key="3">
    <source>
        <dbReference type="ARBA" id="ARBA00022989"/>
    </source>
</evidence>
<evidence type="ECO:0000256" key="2">
    <source>
        <dbReference type="ARBA" id="ARBA00022692"/>
    </source>
</evidence>
<feature type="transmembrane region" description="Helical" evidence="6">
    <location>
        <begin position="60"/>
        <end position="88"/>
    </location>
</feature>
<evidence type="ECO:0000256" key="5">
    <source>
        <dbReference type="SAM" id="MobiDB-lite"/>
    </source>
</evidence>
<evidence type="ECO:0000259" key="7">
    <source>
        <dbReference type="Pfam" id="PF01284"/>
    </source>
</evidence>
<gene>
    <name evidence="8" type="ORF">CHGG_00857</name>
</gene>
<dbReference type="Pfam" id="PF01284">
    <property type="entry name" value="MARVEL"/>
    <property type="match status" value="1"/>
</dbReference>
<dbReference type="STRING" id="306901.Q2HFZ7"/>
<dbReference type="PANTHER" id="PTHR37451:SF4">
    <property type="entry name" value="MARVEL DOMAIN-CONTAINING PROTEIN"/>
    <property type="match status" value="1"/>
</dbReference>
<feature type="transmembrane region" description="Helical" evidence="6">
    <location>
        <begin position="108"/>
        <end position="133"/>
    </location>
</feature>
<dbReference type="EMBL" id="CH408029">
    <property type="protein sequence ID" value="EAQ92622.1"/>
    <property type="molecule type" value="Genomic_DNA"/>
</dbReference>
<keyword evidence="3 6" id="KW-1133">Transmembrane helix</keyword>
<evidence type="ECO:0000313" key="9">
    <source>
        <dbReference type="Proteomes" id="UP000001056"/>
    </source>
</evidence>
<organism evidence="8 9">
    <name type="scientific">Chaetomium globosum (strain ATCC 6205 / CBS 148.51 / DSM 1962 / NBRC 6347 / NRRL 1970)</name>
    <name type="common">Soil fungus</name>
    <dbReference type="NCBI Taxonomy" id="306901"/>
    <lineage>
        <taxon>Eukaryota</taxon>
        <taxon>Fungi</taxon>
        <taxon>Dikarya</taxon>
        <taxon>Ascomycota</taxon>
        <taxon>Pezizomycotina</taxon>
        <taxon>Sordariomycetes</taxon>
        <taxon>Sordariomycetidae</taxon>
        <taxon>Sordariales</taxon>
        <taxon>Chaetomiaceae</taxon>
        <taxon>Chaetomium</taxon>
    </lineage>
</organism>
<evidence type="ECO:0000256" key="4">
    <source>
        <dbReference type="ARBA" id="ARBA00023136"/>
    </source>
</evidence>
<keyword evidence="9" id="KW-1185">Reference proteome</keyword>
<dbReference type="eggNOG" id="ENOG502SYWK">
    <property type="taxonomic scope" value="Eukaryota"/>
</dbReference>
<dbReference type="Proteomes" id="UP000001056">
    <property type="component" value="Unassembled WGS sequence"/>
</dbReference>
<feature type="compositionally biased region" description="Pro residues" evidence="5">
    <location>
        <begin position="207"/>
        <end position="218"/>
    </location>
</feature>
<dbReference type="GO" id="GO:0016020">
    <property type="term" value="C:membrane"/>
    <property type="evidence" value="ECO:0007669"/>
    <property type="project" value="UniProtKB-SubCell"/>
</dbReference>
<evidence type="ECO:0000256" key="1">
    <source>
        <dbReference type="ARBA" id="ARBA00004141"/>
    </source>
</evidence>
<dbReference type="RefSeq" id="XP_001220078.1">
    <property type="nucleotide sequence ID" value="XM_001220077.1"/>
</dbReference>
<evidence type="ECO:0000313" key="8">
    <source>
        <dbReference type="EMBL" id="EAQ92622.1"/>
    </source>
</evidence>
<dbReference type="VEuPathDB" id="FungiDB:CHGG_00857"/>
<dbReference type="GeneID" id="4388087"/>
<proteinExistence type="predicted"/>
<feature type="compositionally biased region" description="Low complexity" evidence="5">
    <location>
        <begin position="181"/>
        <end position="191"/>
    </location>
</feature>
<evidence type="ECO:0000256" key="6">
    <source>
        <dbReference type="SAM" id="Phobius"/>
    </source>
</evidence>
<keyword evidence="2 6" id="KW-0812">Transmembrane</keyword>
<feature type="compositionally biased region" description="Low complexity" evidence="5">
    <location>
        <begin position="219"/>
        <end position="240"/>
    </location>
</feature>
<sequence length="317" mass="34062">MAQGSDSGALPPSPLGDPQAVSLGPYDGNNFILAVAIMTLLYSIYNLVAKYGPPAAYNYWVILGLDIFFVVMWLCSFALLAARVGQFFSLVNSYSSYSYYSLSDSDLIWLAAQAAAAGLGGVEFVLFLVSLIIHSIHLHRHRAAGLHCTPGTPPGPRQPTTSAAPAPVVIHTDKAGNPIYHHQQQQQQQQQPYPPQQPIPAHLQGQAPPPFYPAPGYAPVPMTHMQGQPVPVQGMPIPMQQIPPPQGGFYAPQPHPQQQQQPQPIVPQPTGDSQAPPSSVGGPPQMQPTPPPQQQQQQYNPPRREGGLVPGELGANE</sequence>
<dbReference type="AlphaFoldDB" id="Q2HFZ7"/>
<accession>Q2HFZ7</accession>
<reference evidence="9" key="1">
    <citation type="journal article" date="2015" name="Genome Announc.">
        <title>Draft genome sequence of the cellulolytic fungus Chaetomium globosum.</title>
        <authorList>
            <person name="Cuomo C.A."/>
            <person name="Untereiner W.A."/>
            <person name="Ma L.-J."/>
            <person name="Grabherr M."/>
            <person name="Birren B.W."/>
        </authorList>
    </citation>
    <scope>NUCLEOTIDE SEQUENCE [LARGE SCALE GENOMIC DNA]</scope>
    <source>
        <strain evidence="9">ATCC 6205 / CBS 148.51 / DSM 1962 / NBRC 6347 / NRRL 1970</strain>
    </source>
</reference>
<dbReference type="OrthoDB" id="5325022at2759"/>
<dbReference type="PANTHER" id="PTHR37451">
    <property type="entry name" value="MARVEL DOMAIN"/>
    <property type="match status" value="1"/>
</dbReference>
<feature type="domain" description="MARVEL" evidence="7">
    <location>
        <begin position="25"/>
        <end position="132"/>
    </location>
</feature>
<comment type="subcellular location">
    <subcellularLocation>
        <location evidence="1">Membrane</location>
        <topology evidence="1">Multi-pass membrane protein</topology>
    </subcellularLocation>
</comment>
<keyword evidence="4 6" id="KW-0472">Membrane</keyword>
<dbReference type="InterPro" id="IPR008253">
    <property type="entry name" value="Marvel"/>
</dbReference>
<name>Q2HFZ7_CHAGB</name>
<protein>
    <recommendedName>
        <fullName evidence="7">MARVEL domain-containing protein</fullName>
    </recommendedName>
</protein>